<dbReference type="PANTHER" id="PTHR30618">
    <property type="entry name" value="NCS1 FAMILY PURINE/PYRIMIDINE TRANSPORTER"/>
    <property type="match status" value="1"/>
</dbReference>
<feature type="transmembrane region" description="Helical" evidence="6">
    <location>
        <begin position="423"/>
        <end position="444"/>
    </location>
</feature>
<keyword evidence="5 6" id="KW-0472">Membrane</keyword>
<dbReference type="PANTHER" id="PTHR30618:SF0">
    <property type="entry name" value="PURINE-URACIL PERMEASE NCS1"/>
    <property type="match status" value="1"/>
</dbReference>
<dbReference type="OrthoDB" id="2018619at2759"/>
<feature type="transmembrane region" description="Helical" evidence="6">
    <location>
        <begin position="497"/>
        <end position="518"/>
    </location>
</feature>
<feature type="transmembrane region" description="Helical" evidence="6">
    <location>
        <begin position="135"/>
        <end position="155"/>
    </location>
</feature>
<dbReference type="GO" id="GO:0015205">
    <property type="term" value="F:nucleobase transmembrane transporter activity"/>
    <property type="evidence" value="ECO:0007669"/>
    <property type="project" value="TreeGrafter"/>
</dbReference>
<organism evidence="7 8">
    <name type="scientific">Cylindrobasidium torrendii FP15055 ss-10</name>
    <dbReference type="NCBI Taxonomy" id="1314674"/>
    <lineage>
        <taxon>Eukaryota</taxon>
        <taxon>Fungi</taxon>
        <taxon>Dikarya</taxon>
        <taxon>Basidiomycota</taxon>
        <taxon>Agaricomycotina</taxon>
        <taxon>Agaricomycetes</taxon>
        <taxon>Agaricomycetidae</taxon>
        <taxon>Agaricales</taxon>
        <taxon>Marasmiineae</taxon>
        <taxon>Physalacriaceae</taxon>
        <taxon>Cylindrobasidium</taxon>
    </lineage>
</organism>
<dbReference type="InterPro" id="IPR045225">
    <property type="entry name" value="Uracil/uridine/allantoin_perm"/>
</dbReference>
<dbReference type="Pfam" id="PF02133">
    <property type="entry name" value="Transp_cyt_pur"/>
    <property type="match status" value="1"/>
</dbReference>
<comment type="similarity">
    <text evidence="2">Belongs to the purine-cytosine permease (2.A.39) family.</text>
</comment>
<feature type="transmembrane region" description="Helical" evidence="6">
    <location>
        <begin position="191"/>
        <end position="212"/>
    </location>
</feature>
<sequence>MASILQGSRSKATEAGRKAKVAFSSWSAFKKALEVERSDGFARETGGWMVWSNKHNDPSPPEDRTWTWFHFTCLWSAYGFSTGVWSIGSSMISAGLTPGQAVAFAHLLGSIAIVLNSHFAAAYHVGYPVMQRVAFGMWGSFVPVLLRCLCGIVWTGVQIAQGGYFTAVMLRCIFGHYFTELTNHIPEKAGVTSQQMVGIFVFWIATLPFLYIKPHNTRYLWVIKVALLPPAVIGLFIYCMRLSPGGAATFAATKHYTGSKLAWTMLSLINSAMGKTSTSQVNAPDLSRYAKTRVSPIWSQLLSLPIINTAVACFGIFATASIQRAWGKTLWAPWLVCGAVLDHHNTPAAKFAIFLVSAAFTLSILSNSVVSNQAANVIPFGADMSGLFAKWLDINRGQLLAYCLGLAINPWYILASADSFLTFLGGYSIFLGSIVGVSVVDYFWRRGNIDVKGMYDGSASSPYWYWYGINWRAMSAFIIGFAPTLPGFAGSFGHVVPIGWIFSTVVGAFVYWVFNIALPPTCITEARQAPFQTWADEQKELMDRVVLPNATPSVTTSEHEKDMDISVHAV</sequence>
<keyword evidence="8" id="KW-1185">Reference proteome</keyword>
<evidence type="ECO:0000313" key="8">
    <source>
        <dbReference type="Proteomes" id="UP000054007"/>
    </source>
</evidence>
<reference evidence="7 8" key="1">
    <citation type="journal article" date="2015" name="Fungal Genet. Biol.">
        <title>Evolution of novel wood decay mechanisms in Agaricales revealed by the genome sequences of Fistulina hepatica and Cylindrobasidium torrendii.</title>
        <authorList>
            <person name="Floudas D."/>
            <person name="Held B.W."/>
            <person name="Riley R."/>
            <person name="Nagy L.G."/>
            <person name="Koehler G."/>
            <person name="Ransdell A.S."/>
            <person name="Younus H."/>
            <person name="Chow J."/>
            <person name="Chiniquy J."/>
            <person name="Lipzen A."/>
            <person name="Tritt A."/>
            <person name="Sun H."/>
            <person name="Haridas S."/>
            <person name="LaButti K."/>
            <person name="Ohm R.A."/>
            <person name="Kues U."/>
            <person name="Blanchette R.A."/>
            <person name="Grigoriev I.V."/>
            <person name="Minto R.E."/>
            <person name="Hibbett D.S."/>
        </authorList>
    </citation>
    <scope>NUCLEOTIDE SEQUENCE [LARGE SCALE GENOMIC DNA]</scope>
    <source>
        <strain evidence="7 8">FP15055 ss-10</strain>
    </source>
</reference>
<protein>
    <submittedName>
        <fullName evidence="7">Putative allantoin permease</fullName>
    </submittedName>
</protein>
<evidence type="ECO:0000256" key="3">
    <source>
        <dbReference type="ARBA" id="ARBA00022692"/>
    </source>
</evidence>
<evidence type="ECO:0000256" key="4">
    <source>
        <dbReference type="ARBA" id="ARBA00022989"/>
    </source>
</evidence>
<feature type="transmembrane region" description="Helical" evidence="6">
    <location>
        <begin position="297"/>
        <end position="318"/>
    </location>
</feature>
<comment type="subcellular location">
    <subcellularLocation>
        <location evidence="1">Membrane</location>
        <topology evidence="1">Multi-pass membrane protein</topology>
    </subcellularLocation>
</comment>
<name>A0A0D7BIH2_9AGAR</name>
<dbReference type="EMBL" id="KN880469">
    <property type="protein sequence ID" value="KIY70353.1"/>
    <property type="molecule type" value="Genomic_DNA"/>
</dbReference>
<proteinExistence type="inferred from homology"/>
<evidence type="ECO:0000256" key="5">
    <source>
        <dbReference type="ARBA" id="ARBA00023136"/>
    </source>
</evidence>
<evidence type="ECO:0000256" key="6">
    <source>
        <dbReference type="SAM" id="Phobius"/>
    </source>
</evidence>
<keyword evidence="4 6" id="KW-1133">Transmembrane helix</keyword>
<dbReference type="Proteomes" id="UP000054007">
    <property type="component" value="Unassembled WGS sequence"/>
</dbReference>
<dbReference type="AlphaFoldDB" id="A0A0D7BIH2"/>
<keyword evidence="3 6" id="KW-0812">Transmembrane</keyword>
<accession>A0A0D7BIH2</accession>
<feature type="transmembrane region" description="Helical" evidence="6">
    <location>
        <begin position="68"/>
        <end position="89"/>
    </location>
</feature>
<evidence type="ECO:0000256" key="1">
    <source>
        <dbReference type="ARBA" id="ARBA00004141"/>
    </source>
</evidence>
<evidence type="ECO:0000256" key="2">
    <source>
        <dbReference type="ARBA" id="ARBA00008974"/>
    </source>
</evidence>
<dbReference type="GO" id="GO:0005886">
    <property type="term" value="C:plasma membrane"/>
    <property type="evidence" value="ECO:0007669"/>
    <property type="project" value="TreeGrafter"/>
</dbReference>
<dbReference type="InterPro" id="IPR001248">
    <property type="entry name" value="Pur-cyt_permease"/>
</dbReference>
<feature type="transmembrane region" description="Helical" evidence="6">
    <location>
        <begin position="219"/>
        <end position="238"/>
    </location>
</feature>
<dbReference type="Gene3D" id="1.10.4160.10">
    <property type="entry name" value="Hydantoin permease"/>
    <property type="match status" value="1"/>
</dbReference>
<feature type="transmembrane region" description="Helical" evidence="6">
    <location>
        <begin position="464"/>
        <end position="485"/>
    </location>
</feature>
<feature type="transmembrane region" description="Helical" evidence="6">
    <location>
        <begin position="101"/>
        <end position="123"/>
    </location>
</feature>
<feature type="transmembrane region" description="Helical" evidence="6">
    <location>
        <begin position="399"/>
        <end position="417"/>
    </location>
</feature>
<evidence type="ECO:0000313" key="7">
    <source>
        <dbReference type="EMBL" id="KIY70353.1"/>
    </source>
</evidence>
<gene>
    <name evidence="7" type="ORF">CYLTODRAFT_442036</name>
</gene>